<dbReference type="PANTHER" id="PTHR48069">
    <property type="entry name" value="DIHYDROFOLATE REDUCTASE"/>
    <property type="match status" value="1"/>
</dbReference>
<dbReference type="GO" id="GO:0046654">
    <property type="term" value="P:tetrahydrofolate biosynthetic process"/>
    <property type="evidence" value="ECO:0007669"/>
    <property type="project" value="InterPro"/>
</dbReference>
<reference evidence="8" key="1">
    <citation type="submission" date="2021-10" db="EMBL/GenBank/DDBJ databases">
        <title>Anaerobic single-cell dispensing facilitates the cultivation of human gut bacteria.</title>
        <authorList>
            <person name="Afrizal A."/>
        </authorList>
    </citation>
    <scope>NUCLEOTIDE SEQUENCE</scope>
    <source>
        <strain evidence="8">CLA-AA-H274</strain>
    </source>
</reference>
<dbReference type="GO" id="GO:0046655">
    <property type="term" value="P:folic acid metabolic process"/>
    <property type="evidence" value="ECO:0007669"/>
    <property type="project" value="TreeGrafter"/>
</dbReference>
<evidence type="ECO:0000256" key="1">
    <source>
        <dbReference type="ARBA" id="ARBA00004903"/>
    </source>
</evidence>
<dbReference type="Pfam" id="PF00186">
    <property type="entry name" value="DHFR_1"/>
    <property type="match status" value="1"/>
</dbReference>
<protein>
    <recommendedName>
        <fullName evidence="3">dihydrofolate reductase</fullName>
        <ecNumber evidence="3">1.5.1.3</ecNumber>
    </recommendedName>
</protein>
<organism evidence="8 9">
    <name type="scientific">Brotaphodocola catenula</name>
    <dbReference type="NCBI Taxonomy" id="2885361"/>
    <lineage>
        <taxon>Bacteria</taxon>
        <taxon>Bacillati</taxon>
        <taxon>Bacillota</taxon>
        <taxon>Clostridia</taxon>
        <taxon>Lachnospirales</taxon>
        <taxon>Lachnospiraceae</taxon>
        <taxon>Brotaphodocola</taxon>
    </lineage>
</organism>
<feature type="domain" description="DHFR" evidence="7">
    <location>
        <begin position="1"/>
        <end position="163"/>
    </location>
</feature>
<evidence type="ECO:0000313" key="9">
    <source>
        <dbReference type="Proteomes" id="UP001198962"/>
    </source>
</evidence>
<accession>A0AAE3DK72</accession>
<gene>
    <name evidence="8" type="ORF">LKD32_02485</name>
</gene>
<name>A0AAE3DK72_9FIRM</name>
<dbReference type="PROSITE" id="PS51330">
    <property type="entry name" value="DHFR_2"/>
    <property type="match status" value="1"/>
</dbReference>
<evidence type="ECO:0000256" key="6">
    <source>
        <dbReference type="ARBA" id="ARBA00023002"/>
    </source>
</evidence>
<dbReference type="GO" id="GO:0046452">
    <property type="term" value="P:dihydrofolate metabolic process"/>
    <property type="evidence" value="ECO:0007669"/>
    <property type="project" value="TreeGrafter"/>
</dbReference>
<sequence>MRLISAVDRHWAIGNQGKLLVSIPQDQKRFRDQTIGGAIIMGRKTFESLPGQQPLYGRMNVILTNNKDYKVKNAVVCHSVEEALEAVKDVPENQVSVIGGESIYRQFLPYCTEADVTWIDFTYSADTFLPKLEEANGWKLVSESDEQTYFDLCYTYRLYRREK</sequence>
<evidence type="ECO:0000256" key="4">
    <source>
        <dbReference type="ARBA" id="ARBA00022563"/>
    </source>
</evidence>
<dbReference type="GO" id="GO:0006730">
    <property type="term" value="P:one-carbon metabolic process"/>
    <property type="evidence" value="ECO:0007669"/>
    <property type="project" value="UniProtKB-KW"/>
</dbReference>
<keyword evidence="6" id="KW-0560">Oxidoreductase</keyword>
<dbReference type="EC" id="1.5.1.3" evidence="3"/>
<evidence type="ECO:0000256" key="2">
    <source>
        <dbReference type="ARBA" id="ARBA00009539"/>
    </source>
</evidence>
<dbReference type="InterPro" id="IPR012259">
    <property type="entry name" value="DHFR"/>
</dbReference>
<keyword evidence="4" id="KW-0554">One-carbon metabolism</keyword>
<dbReference type="InterPro" id="IPR001796">
    <property type="entry name" value="DHFR_dom"/>
</dbReference>
<evidence type="ECO:0000313" key="8">
    <source>
        <dbReference type="EMBL" id="MCC2163758.1"/>
    </source>
</evidence>
<dbReference type="SUPFAM" id="SSF53597">
    <property type="entry name" value="Dihydrofolate reductase-like"/>
    <property type="match status" value="1"/>
</dbReference>
<dbReference type="PRINTS" id="PR00070">
    <property type="entry name" value="DHFR"/>
</dbReference>
<dbReference type="Gene3D" id="3.40.430.10">
    <property type="entry name" value="Dihydrofolate Reductase, subunit A"/>
    <property type="match status" value="1"/>
</dbReference>
<dbReference type="GO" id="GO:0005829">
    <property type="term" value="C:cytosol"/>
    <property type="evidence" value="ECO:0007669"/>
    <property type="project" value="TreeGrafter"/>
</dbReference>
<keyword evidence="9" id="KW-1185">Reference proteome</keyword>
<comment type="similarity">
    <text evidence="2">Belongs to the dihydrofolate reductase family.</text>
</comment>
<comment type="pathway">
    <text evidence="1">Cofactor biosynthesis; tetrahydrofolate biosynthesis; 5,6,7,8-tetrahydrofolate from 7,8-dihydrofolate: step 1/1.</text>
</comment>
<proteinExistence type="inferred from homology"/>
<evidence type="ECO:0000256" key="5">
    <source>
        <dbReference type="ARBA" id="ARBA00022857"/>
    </source>
</evidence>
<dbReference type="GO" id="GO:0004146">
    <property type="term" value="F:dihydrofolate reductase activity"/>
    <property type="evidence" value="ECO:0007669"/>
    <property type="project" value="UniProtKB-EC"/>
</dbReference>
<keyword evidence="5" id="KW-0521">NADP</keyword>
<dbReference type="EMBL" id="JAJEPU010000004">
    <property type="protein sequence ID" value="MCC2163758.1"/>
    <property type="molecule type" value="Genomic_DNA"/>
</dbReference>
<comment type="caution">
    <text evidence="8">The sequence shown here is derived from an EMBL/GenBank/DDBJ whole genome shotgun (WGS) entry which is preliminary data.</text>
</comment>
<dbReference type="CDD" id="cd00209">
    <property type="entry name" value="DHFR"/>
    <property type="match status" value="1"/>
</dbReference>
<evidence type="ECO:0000259" key="7">
    <source>
        <dbReference type="PROSITE" id="PS51330"/>
    </source>
</evidence>
<dbReference type="InterPro" id="IPR024072">
    <property type="entry name" value="DHFR-like_dom_sf"/>
</dbReference>
<dbReference type="PANTHER" id="PTHR48069:SF3">
    <property type="entry name" value="DIHYDROFOLATE REDUCTASE"/>
    <property type="match status" value="1"/>
</dbReference>
<dbReference type="GO" id="GO:0050661">
    <property type="term" value="F:NADP binding"/>
    <property type="evidence" value="ECO:0007669"/>
    <property type="project" value="InterPro"/>
</dbReference>
<dbReference type="RefSeq" id="WP_308450549.1">
    <property type="nucleotide sequence ID" value="NZ_JAJEPU010000004.1"/>
</dbReference>
<dbReference type="Proteomes" id="UP001198962">
    <property type="component" value="Unassembled WGS sequence"/>
</dbReference>
<dbReference type="AlphaFoldDB" id="A0AAE3DK72"/>
<evidence type="ECO:0000256" key="3">
    <source>
        <dbReference type="ARBA" id="ARBA00012856"/>
    </source>
</evidence>